<comment type="caution">
    <text evidence="1">The sequence shown here is derived from an EMBL/GenBank/DDBJ whole genome shotgun (WGS) entry which is preliminary data.</text>
</comment>
<protein>
    <submittedName>
        <fullName evidence="1">Uncharacterized protein</fullName>
    </submittedName>
</protein>
<organism evidence="1">
    <name type="scientific">bioreactor metagenome</name>
    <dbReference type="NCBI Taxonomy" id="1076179"/>
    <lineage>
        <taxon>unclassified sequences</taxon>
        <taxon>metagenomes</taxon>
        <taxon>ecological metagenomes</taxon>
    </lineage>
</organism>
<sequence>MEIGQQPGRVFFSAHVEMEDGLSVGGIEKGNPVAPPVAYRIRYAAGVSLGLFQHVLGAEGDFFGFYDAEQFSVRKKGVIGGTGLGGVFFHGVVRQRRTVADFVASDESPAEDG</sequence>
<accession>A0A645B663</accession>
<gene>
    <name evidence="1" type="ORF">SDC9_105465</name>
</gene>
<reference evidence="1" key="1">
    <citation type="submission" date="2019-08" db="EMBL/GenBank/DDBJ databases">
        <authorList>
            <person name="Kucharzyk K."/>
            <person name="Murdoch R.W."/>
            <person name="Higgins S."/>
            <person name="Loffler F."/>
        </authorList>
    </citation>
    <scope>NUCLEOTIDE SEQUENCE</scope>
</reference>
<proteinExistence type="predicted"/>
<dbReference type="AlphaFoldDB" id="A0A645B663"/>
<name>A0A645B663_9ZZZZ</name>
<evidence type="ECO:0000313" key="1">
    <source>
        <dbReference type="EMBL" id="MPM58633.1"/>
    </source>
</evidence>
<dbReference type="EMBL" id="VSSQ01016872">
    <property type="protein sequence ID" value="MPM58633.1"/>
    <property type="molecule type" value="Genomic_DNA"/>
</dbReference>